<dbReference type="KEGG" id="mcad:Pan265_23560"/>
<evidence type="ECO:0000256" key="7">
    <source>
        <dbReference type="ARBA" id="ARBA00022598"/>
    </source>
</evidence>
<evidence type="ECO:0000256" key="10">
    <source>
        <dbReference type="ARBA" id="ARBA00022840"/>
    </source>
</evidence>
<dbReference type="PANTHER" id="PTHR43407:SF1">
    <property type="entry name" value="LENGSIN"/>
    <property type="match status" value="1"/>
</dbReference>
<evidence type="ECO:0000256" key="3">
    <source>
        <dbReference type="ARBA" id="ARBA00011354"/>
    </source>
</evidence>
<dbReference type="PROSITE" id="PS00182">
    <property type="entry name" value="GLNA_ADENYLATION"/>
    <property type="match status" value="1"/>
</dbReference>
<name>A0A518BZU2_9BACT</name>
<dbReference type="EC" id="6.3.1.2" evidence="19"/>
<dbReference type="InterPro" id="IPR008147">
    <property type="entry name" value="Gln_synt_N"/>
</dbReference>
<evidence type="ECO:0000259" key="21">
    <source>
        <dbReference type="PROSITE" id="PS51987"/>
    </source>
</evidence>
<dbReference type="SUPFAM" id="SSF54368">
    <property type="entry name" value="Glutamine synthetase, N-terminal domain"/>
    <property type="match status" value="1"/>
</dbReference>
<organism evidence="22 23">
    <name type="scientific">Mucisphaera calidilacus</name>
    <dbReference type="NCBI Taxonomy" id="2527982"/>
    <lineage>
        <taxon>Bacteria</taxon>
        <taxon>Pseudomonadati</taxon>
        <taxon>Planctomycetota</taxon>
        <taxon>Phycisphaerae</taxon>
        <taxon>Phycisphaerales</taxon>
        <taxon>Phycisphaeraceae</taxon>
        <taxon>Mucisphaera</taxon>
    </lineage>
</organism>
<dbReference type="GO" id="GO:0006542">
    <property type="term" value="P:glutamine biosynthetic process"/>
    <property type="evidence" value="ECO:0007669"/>
    <property type="project" value="InterPro"/>
</dbReference>
<dbReference type="InterPro" id="IPR014746">
    <property type="entry name" value="Gln_synth/guanido_kin_cat_dom"/>
</dbReference>
<dbReference type="GO" id="GO:0005737">
    <property type="term" value="C:cytoplasm"/>
    <property type="evidence" value="ECO:0007669"/>
    <property type="project" value="UniProtKB-SubCell"/>
</dbReference>
<feature type="binding site" evidence="14">
    <location>
        <position position="358"/>
    </location>
    <ligand>
        <name>Mg(2+)</name>
        <dbReference type="ChEBI" id="CHEBI:18420"/>
        <label>1</label>
    </ligand>
</feature>
<dbReference type="Gene3D" id="3.30.590.10">
    <property type="entry name" value="Glutamine synthetase/guanido kinase, catalytic domain"/>
    <property type="match status" value="1"/>
</dbReference>
<comment type="cofactor">
    <cofactor evidence="14">
        <name>Mg(2+)</name>
        <dbReference type="ChEBI" id="CHEBI:18420"/>
    </cofactor>
    <text evidence="14">Binds 2 Mg(2+) ions per subunit.</text>
</comment>
<evidence type="ECO:0000256" key="17">
    <source>
        <dbReference type="RuleBase" id="RU000384"/>
    </source>
</evidence>
<feature type="binding site" evidence="14">
    <location>
        <position position="132"/>
    </location>
    <ligand>
        <name>Mg(2+)</name>
        <dbReference type="ChEBI" id="CHEBI:18420"/>
        <label>1</label>
    </ligand>
</feature>
<feature type="binding site" evidence="12">
    <location>
        <position position="321"/>
    </location>
    <ligand>
        <name>L-glutamate</name>
        <dbReference type="ChEBI" id="CHEBI:29985"/>
    </ligand>
</feature>
<feature type="binding site" evidence="14">
    <location>
        <position position="220"/>
    </location>
    <ligand>
        <name>Mg(2+)</name>
        <dbReference type="ChEBI" id="CHEBI:18420"/>
        <label>1</label>
    </ligand>
</feature>
<dbReference type="GO" id="GO:0004356">
    <property type="term" value="F:glutamine synthetase activity"/>
    <property type="evidence" value="ECO:0007669"/>
    <property type="project" value="UniProtKB-EC"/>
</dbReference>
<evidence type="ECO:0000256" key="9">
    <source>
        <dbReference type="ARBA" id="ARBA00022741"/>
    </source>
</evidence>
<comment type="similarity">
    <text evidence="2 16 17">Belongs to the glutamine synthetase family.</text>
</comment>
<dbReference type="PROSITE" id="PS00180">
    <property type="entry name" value="GLNA_1"/>
    <property type="match status" value="1"/>
</dbReference>
<keyword evidence="7 19" id="KW-0436">Ligase</keyword>
<evidence type="ECO:0000256" key="5">
    <source>
        <dbReference type="ARBA" id="ARBA00022490"/>
    </source>
</evidence>
<evidence type="ECO:0000256" key="6">
    <source>
        <dbReference type="ARBA" id="ARBA00022553"/>
    </source>
</evidence>
<protein>
    <recommendedName>
        <fullName evidence="4 19">Glutamine synthetase</fullName>
        <ecNumber evidence="19">6.3.1.2</ecNumber>
    </recommendedName>
</protein>
<dbReference type="Pfam" id="PF03951">
    <property type="entry name" value="Gln-synt_N"/>
    <property type="match status" value="1"/>
</dbReference>
<gene>
    <name evidence="22" type="primary">glnA_2</name>
    <name evidence="22" type="ORF">Pan265_23560</name>
</gene>
<dbReference type="GO" id="GO:0005524">
    <property type="term" value="F:ATP binding"/>
    <property type="evidence" value="ECO:0007669"/>
    <property type="project" value="UniProtKB-KW"/>
</dbReference>
<proteinExistence type="inferred from homology"/>
<feature type="binding site" evidence="14">
    <location>
        <position position="269"/>
    </location>
    <ligand>
        <name>Mg(2+)</name>
        <dbReference type="ChEBI" id="CHEBI:18420"/>
        <label>1</label>
    </ligand>
</feature>
<dbReference type="InterPro" id="IPR008146">
    <property type="entry name" value="Gln_synth_cat_dom"/>
</dbReference>
<feature type="binding site" evidence="12">
    <location>
        <begin position="264"/>
        <end position="265"/>
    </location>
    <ligand>
        <name>L-glutamate</name>
        <dbReference type="ChEBI" id="CHEBI:29985"/>
    </ligand>
</feature>
<evidence type="ECO:0000256" key="1">
    <source>
        <dbReference type="ARBA" id="ARBA00004496"/>
    </source>
</evidence>
<keyword evidence="11 14" id="KW-0460">Magnesium</keyword>
<feature type="binding site" evidence="13">
    <location>
        <begin position="271"/>
        <end position="273"/>
    </location>
    <ligand>
        <name>ATP</name>
        <dbReference type="ChEBI" id="CHEBI:30616"/>
    </ligand>
</feature>
<dbReference type="RefSeq" id="WP_145446656.1">
    <property type="nucleotide sequence ID" value="NZ_CP036280.1"/>
</dbReference>
<dbReference type="PROSITE" id="PS51986">
    <property type="entry name" value="GS_BETA_GRASP"/>
    <property type="match status" value="1"/>
</dbReference>
<keyword evidence="5 18" id="KW-0963">Cytoplasm</keyword>
<evidence type="ECO:0000256" key="13">
    <source>
        <dbReference type="PIRSR" id="PIRSR604809-2"/>
    </source>
</evidence>
<feature type="domain" description="GS catalytic" evidence="21">
    <location>
        <begin position="105"/>
        <end position="470"/>
    </location>
</feature>
<dbReference type="InterPro" id="IPR004809">
    <property type="entry name" value="Gln_synth_I"/>
</dbReference>
<evidence type="ECO:0000313" key="22">
    <source>
        <dbReference type="EMBL" id="QDU72490.1"/>
    </source>
</evidence>
<dbReference type="PROSITE" id="PS51987">
    <property type="entry name" value="GS_CATALYTIC"/>
    <property type="match status" value="1"/>
</dbReference>
<evidence type="ECO:0000256" key="16">
    <source>
        <dbReference type="PROSITE-ProRule" id="PRU01330"/>
    </source>
</evidence>
<reference evidence="22 23" key="1">
    <citation type="submission" date="2019-02" db="EMBL/GenBank/DDBJ databases">
        <title>Deep-cultivation of Planctomycetes and their phenomic and genomic characterization uncovers novel biology.</title>
        <authorList>
            <person name="Wiegand S."/>
            <person name="Jogler M."/>
            <person name="Boedeker C."/>
            <person name="Pinto D."/>
            <person name="Vollmers J."/>
            <person name="Rivas-Marin E."/>
            <person name="Kohn T."/>
            <person name="Peeters S.H."/>
            <person name="Heuer A."/>
            <person name="Rast P."/>
            <person name="Oberbeckmann S."/>
            <person name="Bunk B."/>
            <person name="Jeske O."/>
            <person name="Meyerdierks A."/>
            <person name="Storesund J.E."/>
            <person name="Kallscheuer N."/>
            <person name="Luecker S."/>
            <person name="Lage O.M."/>
            <person name="Pohl T."/>
            <person name="Merkel B.J."/>
            <person name="Hornburger P."/>
            <person name="Mueller R.-W."/>
            <person name="Bruemmer F."/>
            <person name="Labrenz M."/>
            <person name="Spormann A.M."/>
            <person name="Op den Camp H."/>
            <person name="Overmann J."/>
            <person name="Amann R."/>
            <person name="Jetten M.S.M."/>
            <person name="Mascher T."/>
            <person name="Medema M.H."/>
            <person name="Devos D.P."/>
            <person name="Kaster A.-K."/>
            <person name="Ovreas L."/>
            <person name="Rohde M."/>
            <person name="Galperin M.Y."/>
            <person name="Jogler C."/>
        </authorList>
    </citation>
    <scope>NUCLEOTIDE SEQUENCE [LARGE SCALE GENOMIC DNA]</scope>
    <source>
        <strain evidence="22 23">Pan265</strain>
    </source>
</reference>
<dbReference type="EMBL" id="CP036280">
    <property type="protein sequence ID" value="QDU72490.1"/>
    <property type="molecule type" value="Genomic_DNA"/>
</dbReference>
<evidence type="ECO:0000256" key="18">
    <source>
        <dbReference type="RuleBase" id="RU000387"/>
    </source>
</evidence>
<feature type="binding site" evidence="12">
    <location>
        <position position="360"/>
    </location>
    <ligand>
        <name>L-glutamate</name>
        <dbReference type="ChEBI" id="CHEBI:29985"/>
    </ligand>
</feature>
<dbReference type="GO" id="GO:0019740">
    <property type="term" value="P:nitrogen utilization"/>
    <property type="evidence" value="ECO:0007669"/>
    <property type="project" value="TreeGrafter"/>
</dbReference>
<comment type="catalytic activity">
    <reaction evidence="19">
        <text>L-glutamate + NH4(+) + ATP = L-glutamine + ADP + phosphate + H(+)</text>
        <dbReference type="Rhea" id="RHEA:16169"/>
        <dbReference type="ChEBI" id="CHEBI:15378"/>
        <dbReference type="ChEBI" id="CHEBI:28938"/>
        <dbReference type="ChEBI" id="CHEBI:29985"/>
        <dbReference type="ChEBI" id="CHEBI:30616"/>
        <dbReference type="ChEBI" id="CHEBI:43474"/>
        <dbReference type="ChEBI" id="CHEBI:58359"/>
        <dbReference type="ChEBI" id="CHEBI:456216"/>
        <dbReference type="EC" id="6.3.1.2"/>
    </reaction>
</comment>
<accession>A0A518BZU2</accession>
<dbReference type="Proteomes" id="UP000320386">
    <property type="component" value="Chromosome"/>
</dbReference>
<dbReference type="SMART" id="SM01230">
    <property type="entry name" value="Gln-synt_C"/>
    <property type="match status" value="1"/>
</dbReference>
<evidence type="ECO:0000256" key="12">
    <source>
        <dbReference type="PIRSR" id="PIRSR604809-1"/>
    </source>
</evidence>
<evidence type="ECO:0000256" key="2">
    <source>
        <dbReference type="ARBA" id="ARBA00009897"/>
    </source>
</evidence>
<sequence>MTPKQVIALIKKEGIEYVDCRFMDFPGLWQHVTYDAEQLNEEAFETGFGFDGSSIRGWQAINESDMLLVPVADTAHRDPFLDRPTLAIICDIKDPVTRKQYSRDPRSIAKKAEVYLKQSKLADHAMFGPELEFFVFDSVHYDQRVNTATYAVDSVEGIWNRGSKDPANLGYQVRQREGYFPIPPMDSMTDLRSEMASVMKQMGLPIEAHHHEVATGGQAEIDLQYAPLLRMADMCMMYKYIVKQVAARHGRVATFMPKPLWGDNGSGMHTHFSLWKSGKPLFAGPRYAGLSQMALYAVGGILRHAHSLLALTNPTTNSFKRLVPGYEAPVHLCYSSRNRSAAIRIPVYHNKPGSKRIEFRCPDSSANPYLAFAAITMAAIDGIKNKIDPGEPLDRNIYDLEPETTENLDRAPADLESALVALEEDHDYLLEGDVFTQDVIHYWIRYKRENEIDALRQRPHPYEFCMYFDV</sequence>
<dbReference type="OrthoDB" id="9807095at2"/>
<dbReference type="NCBIfam" id="TIGR00653">
    <property type="entry name" value="GlnA"/>
    <property type="match status" value="1"/>
</dbReference>
<evidence type="ECO:0000313" key="23">
    <source>
        <dbReference type="Proteomes" id="UP000320386"/>
    </source>
</evidence>
<comment type="subunit">
    <text evidence="3 18">Oligomer of 12 subunits arranged in the form of two hexagons.</text>
</comment>
<dbReference type="InterPro" id="IPR001637">
    <property type="entry name" value="Gln_synth_I_adenylation_site"/>
</dbReference>
<comment type="subcellular location">
    <subcellularLocation>
        <location evidence="1 18">Cytoplasm</location>
    </subcellularLocation>
</comment>
<dbReference type="Gene3D" id="3.10.20.70">
    <property type="entry name" value="Glutamine synthetase, N-terminal domain"/>
    <property type="match status" value="1"/>
</dbReference>
<feature type="binding site" evidence="14">
    <location>
        <position position="130"/>
    </location>
    <ligand>
        <name>Mg(2+)</name>
        <dbReference type="ChEBI" id="CHEBI:18420"/>
        <label>1</label>
    </ligand>
</feature>
<dbReference type="SUPFAM" id="SSF55931">
    <property type="entry name" value="Glutamine synthetase/guanido kinase"/>
    <property type="match status" value="1"/>
</dbReference>
<feature type="binding site" evidence="12">
    <location>
        <position position="327"/>
    </location>
    <ligand>
        <name>L-glutamate</name>
        <dbReference type="ChEBI" id="CHEBI:29985"/>
    </ligand>
</feature>
<dbReference type="Pfam" id="PF00120">
    <property type="entry name" value="Gln-synt_C"/>
    <property type="match status" value="1"/>
</dbReference>
<keyword evidence="10 13" id="KW-0067">ATP-binding</keyword>
<feature type="binding site" evidence="13">
    <location>
        <position position="339"/>
    </location>
    <ligand>
        <name>ATP</name>
        <dbReference type="ChEBI" id="CHEBI:30616"/>
    </ligand>
</feature>
<evidence type="ECO:0000256" key="11">
    <source>
        <dbReference type="ARBA" id="ARBA00022842"/>
    </source>
</evidence>
<keyword evidence="8 14" id="KW-0479">Metal-binding</keyword>
<evidence type="ECO:0000259" key="20">
    <source>
        <dbReference type="PROSITE" id="PS51986"/>
    </source>
</evidence>
<dbReference type="PANTHER" id="PTHR43407">
    <property type="entry name" value="GLUTAMINE SYNTHETASE"/>
    <property type="match status" value="1"/>
</dbReference>
<dbReference type="InterPro" id="IPR027303">
    <property type="entry name" value="Gln_synth_gly_rich_site"/>
</dbReference>
<dbReference type="AlphaFoldDB" id="A0A518BZU2"/>
<dbReference type="InterPro" id="IPR027302">
    <property type="entry name" value="Gln_synth_N_conserv_site"/>
</dbReference>
<evidence type="ECO:0000256" key="19">
    <source>
        <dbReference type="RuleBase" id="RU004356"/>
    </source>
</evidence>
<dbReference type="PROSITE" id="PS00181">
    <property type="entry name" value="GLNA_ATP"/>
    <property type="match status" value="1"/>
</dbReference>
<keyword evidence="9 13" id="KW-0547">Nucleotide-binding</keyword>
<feature type="modified residue" description="O-AMP-tyrosine" evidence="15">
    <location>
        <position position="398"/>
    </location>
</feature>
<evidence type="ECO:0000256" key="8">
    <source>
        <dbReference type="ARBA" id="ARBA00022723"/>
    </source>
</evidence>
<feature type="binding site" evidence="14">
    <location>
        <position position="212"/>
    </location>
    <ligand>
        <name>Mg(2+)</name>
        <dbReference type="ChEBI" id="CHEBI:18420"/>
        <label>1</label>
    </ligand>
</feature>
<evidence type="ECO:0000256" key="4">
    <source>
        <dbReference type="ARBA" id="ARBA00021364"/>
    </source>
</evidence>
<evidence type="ECO:0000256" key="15">
    <source>
        <dbReference type="PIRSR" id="PIRSR604809-50"/>
    </source>
</evidence>
<feature type="binding site" evidence="12">
    <location>
        <position position="339"/>
    </location>
    <ligand>
        <name>L-glutamate</name>
        <dbReference type="ChEBI" id="CHEBI:29985"/>
    </ligand>
</feature>
<evidence type="ECO:0000256" key="14">
    <source>
        <dbReference type="PIRSR" id="PIRSR604809-3"/>
    </source>
</evidence>
<feature type="binding site" evidence="13">
    <location>
        <position position="207"/>
    </location>
    <ligand>
        <name>ATP</name>
        <dbReference type="ChEBI" id="CHEBI:30616"/>
    </ligand>
</feature>
<keyword evidence="23" id="KW-1185">Reference proteome</keyword>
<dbReference type="GO" id="GO:0016020">
    <property type="term" value="C:membrane"/>
    <property type="evidence" value="ECO:0007669"/>
    <property type="project" value="TreeGrafter"/>
</dbReference>
<keyword evidence="6 15" id="KW-0597">Phosphoprotein</keyword>
<feature type="domain" description="GS beta-grasp" evidence="20">
    <location>
        <begin position="13"/>
        <end position="97"/>
    </location>
</feature>
<dbReference type="GO" id="GO:0046872">
    <property type="term" value="F:metal ion binding"/>
    <property type="evidence" value="ECO:0007669"/>
    <property type="project" value="UniProtKB-KW"/>
</dbReference>
<dbReference type="InterPro" id="IPR036651">
    <property type="entry name" value="Gln_synt_N_sf"/>
</dbReference>